<protein>
    <submittedName>
        <fullName evidence="6">Amino acid adenylation enzyme/thioester reductase family protein</fullName>
    </submittedName>
</protein>
<proteinExistence type="predicted"/>
<dbReference type="Gene3D" id="3.40.50.980">
    <property type="match status" value="4"/>
</dbReference>
<dbReference type="OrthoDB" id="4510129at2"/>
<dbReference type="GO" id="GO:0009403">
    <property type="term" value="P:toxin biosynthetic process"/>
    <property type="evidence" value="ECO:0007669"/>
    <property type="project" value="UniProtKB-ARBA"/>
</dbReference>
<dbReference type="PANTHER" id="PTHR45527:SF1">
    <property type="entry name" value="FATTY ACID SYNTHASE"/>
    <property type="match status" value="1"/>
</dbReference>
<dbReference type="Gene3D" id="3.30.559.30">
    <property type="entry name" value="Nonribosomal peptide synthetase, condensation domain"/>
    <property type="match status" value="6"/>
</dbReference>
<dbReference type="NCBIfam" id="TIGR01733">
    <property type="entry name" value="AA-adenyl-dom"/>
    <property type="match status" value="4"/>
</dbReference>
<organism evidence="6 7">
    <name type="scientific">Cryptosporangium arvum DSM 44712</name>
    <dbReference type="NCBI Taxonomy" id="927661"/>
    <lineage>
        <taxon>Bacteria</taxon>
        <taxon>Bacillati</taxon>
        <taxon>Actinomycetota</taxon>
        <taxon>Actinomycetes</taxon>
        <taxon>Cryptosporangiales</taxon>
        <taxon>Cryptosporangiaceae</taxon>
        <taxon>Cryptosporangium</taxon>
    </lineage>
</organism>
<evidence type="ECO:0000256" key="2">
    <source>
        <dbReference type="ARBA" id="ARBA00022450"/>
    </source>
</evidence>
<dbReference type="Gene3D" id="3.30.300.30">
    <property type="match status" value="6"/>
</dbReference>
<evidence type="ECO:0000256" key="1">
    <source>
        <dbReference type="ARBA" id="ARBA00001957"/>
    </source>
</evidence>
<evidence type="ECO:0000259" key="5">
    <source>
        <dbReference type="PROSITE" id="PS50075"/>
    </source>
</evidence>
<sequence length="5566" mass="590154">MSASDLTSGIDSRAAYWRELLAGVTADLPLPVDVFDAPPAGTGVAQRPVPGAAGAAAERIGADADDVLLAAFAAVLSRYGAGDDLVVLAGGAPLRVRIDAGAGLDALTRRVAAARADAAAHVVPLATIAEEVRAEPLRRGGVLANVGFGGEPDPALDLWLGAADDTLTLRYATEVISATGAARILGHLVTMLSGDVERPVGARAMLSADEYEQAVHGWNATGHSTAPGTVPALFADRVRAAPDAIALVVEDVTLTYADLDERANQLAHLLREAGVGPETFAGLALPRSAALIVAELAVLKAGGAYLPLDLDYPAERIAFMLDDAAPVVVVTTRALAATLPAGTAVLVLDDPATAADLAAQPTGAPDVDLAVTNAAYVIYTSGSTGRPKGVVLSHAGVAKLLATGVEHFGIGPQSRVLQFASPSFDVAFFDLCLALLSGGRMILVPSDRRTPTDALTSYAREHGATFMILPPALLGALPADARLPEGATLLAGTERISPSLVTRYARGRRMFNAYGPTEATVNSTLGRCDPDRTESSVPIGHPDPGTRAYVLDDALRPVPVGVVGELYLAGDGLARGYLGRPDLTAARFVADPFGPGGRLYRTGDLVRRRPDGQLDFVGRSDDQVKIRGYRIELGEVEAALAKDPRVAQVAATVREDRPGDKRLVAYVVPALEEAEDHRVEQWRELHERLYGSRAGEQVGEDFTGWNSSYDGRPIPLDEMREWRDATVTRIRALRPRRVLELGVGSGLLLHRIAPDCDEYWGTDLSAGAIDGLRPQVGPHVTLRHQPADDVTGLPPGHFDVIVLNSVIQYFPDTGYLERVLRQATSLLTPEGVLFVGDVRNLRLLRTFRAGVASGRTSSASGAAAAVAQDLAWEGELLLDPDALPRIAARLGFAADVELKRGAGANELTRYRYDVVLRRRSAPVEPPPSVAWTGSPAAVLASGPDAIRITGIPNGRLDADLAALRTIEGTAPGSPGVDPESLYAAGREHGYTTRLTWSADAAGLDAIFTRPGRAVPVEPGAAAADAPMANRPAAFRDVPTLLRRLREQAREWLPEYMVPSAFVPLPELPVTGSGKLDRAALPAPDRAALSTGAAPRSAREELLCTIYAEVLDLPLVGIDDDFFALGGDSIIAIDLVIRARQAGLALRLRDVFSLRTVAALAPAATPATEATPGTLPDAVDPDTAARLADELPGLAEILPVTPLQEGFYFHALVDGADTGAYVVQLVVELEGAVRPDALRAAAQTVLDRHAPLRAAFRPRPDGRLVQAIVDGVELPWRVVDASDLDEDAQQRRLTAEADAERARPFDLARPPLLRALLVRRDGGRAWLLLQFPHVIADGWSVSVLLRDLFAAYGTDARLPPVAPYRSYLAWLAARDTEAARAAYRAALSGLDEPTLLARAVPPPLTGRSRAGEVRVELPAALSARVAARAREQALTLGVVVQGAWGLLLGRLTGRSDVVFGTTVSGRAAEVDGVAGMVGLLINTVPVRVRWHASDGLADLFTRLSAEQSALLDHQYVGLSDLQRDAGVDELFDTVVVLENYPVDAGLSDAAGTVTLAGLDYRDAGHYPLALIAVPGERLELRFKHDATRVDAAFVAQVATWFTGVLEAFAEAPERPAGRLELLSGAERAELLTAWSGAQGPAPETVLDLWASHASSTATAVVDGNHALTFAELDTRADELAERLRAAGAGPETVVGIAVPRSLDLPVALLGVLKSGAAYLPLDVALPAERHTAVLADAGATLVVAAGLTLRGAEAVPAAELRAPRGDNAAYVLFTSGSTGRPKGVLVPHSALASQLAWVQQRFGLGADDRVLHHLSIGFDPAVLELLWPLTAGATVVLSPPGATGDPAALVELVRRHGVTTMVLASSLLPPLTDAAGDRPTPLRRLLVGGDALVAPVAERWTATTGVPVANLYGPTETTVQVTSSDATPAASGPVPIGRAVDRVRLYVLDDALRPVPPGVPGELYVAGAQLARGYVGAAALTADRFVADPFAPGRMYRTGDLVRSTADGVLTYLGRTDRQLKVRGNRIEPGEIEAHLLARPEVAEAAVLAPDGRRLIAYLVPRADSGLDVEVVRAALAGALPAPFVPDVLVVLDALPRTSGGKLDVAALPDPEPVAVAAGRAPATPLERRFCAIVAAVLGLPEVGPDDDFFRIGGDSIQSIAVANRATAAGTPITPRDVFTHRTAAALATLAAPTASAPERAHAPVGVELTDDERRTIDARSPWPVEAVWPLSPLQEGLFFHAGYDGTGSVDVYTAQVAFDVAGGLDADRLRAATSALLARHPGMRAGFTADGLPGPVQFVTVDPEPPLTLVDLTGLGPEAQDARITALLADHRTRRFDLADPPLFRMLLIRRGDGADRLVLTHHVLLWDGWSARVVLEQLFELYHRREPARAGSYGDYLAWIATRDAEAAKQAWRAALDGLAEPTLVAPAEGTGTVPALPHRRRADLPAELTARLTGLARAEGVTLNTVLNAAWALTLSGAVGRTDVVFGSTVAGRPAELPDVGDAVGLFLNTVPVRLALDPAETVADLLRRAQAERAALMPHEYLGLGDVQRESGHARLFDTLFALQHVGDSDDLATKYGATEVASIDATHYPLTLVVAPGERLRVILAHRPDAIPAATAGALLARFTTILERFAADPGTTLGRLDVLPATERTALAARAAATAHVLPEQTIADLLGAQAARTPDEIALVFGAERLTYGRLDERVNRIARLLLDAGAGPERIVALALPRSADMVAALFAVLRTGAAYLPLELDHPDARLAATIADAEPIAVLTTAAVAPRLPGEPLVLADLDRFDGGPVDVEFSLDHPAYVIYTSGSTGKPKGVVTPYRGLTNMQLNHREAIFEPAIAAAGGRRLRIAHTVSFAFDMSWEELLWLVEGHEVHVCDEELRRDAQALVAYCDRHAIDVVNVTPTYADHLIGEGLLASGPEQHRPPLVLLGGEAVSDSVWGRLRDTVGTFGYNLYGPTEYTINTLGGGTLDSATPTVGREIWNTGVHLLDPWLRPVPDGCPGELYIAGAGLARGYLGRPGLTAERFVANPFGPGRMYRTGDLGVRRPDGNIDFLGRTDDQVKIRGYRVEPGEVEAVLAAHEDVARAAVVVRGSGDARRLVAYVVPTGRSTAGDEDEQVAEWQQVYSDEYDEIPTALAHEDFSGWDSSYDGQPIPLADMREWRATTVERILALRPRRVLEIGVGSGLLLSRLAPEVDEYWGTDFAGPVIRKLRAELPASLADTVHLRHQPADDVSGLPRGVFDTVVINSVIQYFPSEEYLVTVLEQALDLLAPGGSVFVGDVRNLRLARVFHTAVQAGRVAPDRLRGAVDRALALEKELLVDPALFGSLAPATVLVKAGEHHNELTRHRYDAILRTGPTVSVADVPAVPFPGAAALEAVVAAHDRVRVTGIPNARLTGELALLGDAPVLPGVEPDALVALGERLGRRTTVTWAPGDDGSLDAVFTVDDGALVDVVRADRDPGGLANRPAAARGAAALVTRVREYVKKRVPDYLVPAAIIPIDDLPLTVNGKLDVAALPDLDAPGAGSGAGRAPATPLESTLCDLFADVLGLGQVNADDNFFDLGGHSLLATRLVGRARAALGAELSIRDLFEAPTVAELASRVGEAGDGRPQLTRYPRPATLPASPAQQRLWFLQELDPASPAYNFPLVARMRGHLDRPAFAAALHDVVARHEALRTLLVADDGRPTQVIVPVERAHVPIVERADLDVAAREPFDLARELPIRVAIDAGHDGDHRVLVLLHHVTTDEWSDGPFLRDLATAYAARLAGSAPSWAELPVQYADYTLWQSALLDDVAEAQLAYWVEALRGAPQRLELPYDRAGTPARPVAELAVDVASETSAALRQLAQQSGASMFMVGQAAVAALLHRLGAGDDLPLGAPIAGRTDEKLTDLIGFFVNTLVLRTDVSGDPAFGELVGRVRAADLAAFAAQDVPFEAVVRAVNPDRSATDNPLFNVMVVYRNRSDVGLAMPGLTVTPQAQSTGTARFDLVFAFLEGDDGGLAVLLEYRADRFDATTIETLGRRLNRLLTAVAAAPDARLSDVDLLDGPEKRRVLEEFNDTARAVEEKTLPALFADRVREAPDAIAVVDAAGETTYAALDAGSDAVAARLAARGVTAGDVVALAVPRGAALVTAVLGVLKLGAAYVPLDLTHPSDRLAFMLTDSAAVLTITDTAVADRVPFGPTLLLDEAAAPRPWHGPGPTLHSPAYVIYTSGSTGTPKGVVVGHEGIASLAALATDRMGVTRDSRIAQFASVGFDVFVFDLTQALTVGGRLIVLPDDVRVADHPLTDFLAATGATHAILPPSLLSALPADCELPDGMVVLVGTETVPPSLVRRLTRRQRVFGAYGLTEATVNNTLWEAEPGWDQAVPIGRPDPNTRAYVLDDRLRPVPVGVPGDLYLGGRGLATGYLGRQALTAERFVADPFAPASSPGSRMYRTGDRARWRADGNLDFLGRDDDQVKVRGYRIELGEIEAALARTDGVTQAAVIADRAGAVTRLIGYVTGDPFLDGASVRAEVATHLPEYLTPAAVVVLDGPLPLTANGKLDRGALPKPVFGTEGRAPATEREKVLTTILADLLHLPSVGVDDDFFALGGDSIIAIQLVSRARRAGLRLKPSAVFAGRTPAGLAAAAEELPGALPARTDLLTLTEEEKAQVAAWNAAEILPLTPTQEGMLFHAALDQGTIDPYQVQVWLELPEGADLARVRAAGQALLDRHANLRASFRYLESGRPVAVIPDRVELPWTEYTPEAWAEFGEAELVRFDLGRGPLVRMAVAGDLLVVTHHHILLDGWSGPLWVGELSAHYTGAELPPPVAFRDYLGWLSTQDTDAAREAWAAELAGLPAAGHAPRHLAPADPGVPPVWPETATGYLSEEVTEQLTRFARGAGVTVGALVNTAWGLTLSRLTGQDDVVFGTIVAGRPADLPGMESIVGLFINTVPVRVRTAPDTSLRDALAQVWDAQSRLAEHQYLGLNDIQRAAGARELVDTIVVVENYPTAAGDGAVIRPAGGDDATHYPICWDVKISDRLKLAAQYRPDLFTADEIRRFTEAFASVLTAFVTDPDRPARDLDVPRFARDSIRWEQYPVDAPPATDASLVTAVRELYAEVLDQPVGPDDDFFALGGDSNASTRLVQAGRRRGLEIGIREVFRLRTPAAVATTVTAAETVVPATPIVRWLADAGGSIDGFNQSVVLRTPAGTDPARLARALQAVVERHDLLRARLDRADWSLRVPRAALPVPLRTVPVTGFPADALRAAVDAEARAARDRLAPDTGAMVQAVWFDAGPEPGRLLLMIHHLVVDGVSWRILVPDLAAAYQGRTLEDVGTSFADWAVALETAAAARAGELPYWRGVLDGHVPGPEPVAERDELRIVLGPEETAPLLGRARDRLMAAFALALDGAPFVLEGHGREESAVPGPVDLSRTVGWFTSVYPVRLDVGPGTPAEQLDRVAAALAAVPGNGIGYGLLRYLGPDTGAELAEAGLPDVQINYLGRFDAPEAADWTFAPEMAAAAAYADDPGMSPAYPISVTVSVDDRADGPVLTATWTFTADRADEVRRVSGAWRERLAQLSE</sequence>
<evidence type="ECO:0000313" key="7">
    <source>
        <dbReference type="Proteomes" id="UP000021053"/>
    </source>
</evidence>
<dbReference type="CDD" id="cd05930">
    <property type="entry name" value="A_NRPS"/>
    <property type="match status" value="3"/>
</dbReference>
<dbReference type="Gene3D" id="3.40.50.150">
    <property type="entry name" value="Vaccinia Virus protein VP39"/>
    <property type="match status" value="2"/>
</dbReference>
<dbReference type="FunFam" id="3.40.50.12780:FF:000012">
    <property type="entry name" value="Non-ribosomal peptide synthetase"/>
    <property type="match status" value="2"/>
</dbReference>
<dbReference type="InterPro" id="IPR042099">
    <property type="entry name" value="ANL_N_sf"/>
</dbReference>
<dbReference type="InterPro" id="IPR000873">
    <property type="entry name" value="AMP-dep_synth/lig_dom"/>
</dbReference>
<dbReference type="FunFam" id="1.10.1200.10:FF:000005">
    <property type="entry name" value="Nonribosomal peptide synthetase 1"/>
    <property type="match status" value="2"/>
</dbReference>
<dbReference type="SUPFAM" id="SSF56801">
    <property type="entry name" value="Acetyl-CoA synthetase-like"/>
    <property type="match status" value="4"/>
</dbReference>
<dbReference type="GO" id="GO:0008610">
    <property type="term" value="P:lipid biosynthetic process"/>
    <property type="evidence" value="ECO:0007669"/>
    <property type="project" value="UniProtKB-ARBA"/>
</dbReference>
<dbReference type="InterPro" id="IPR006162">
    <property type="entry name" value="Ppantetheine_attach_site"/>
</dbReference>
<dbReference type="InterPro" id="IPR045851">
    <property type="entry name" value="AMP-bd_C_sf"/>
</dbReference>
<comment type="cofactor">
    <cofactor evidence="1">
        <name>pantetheine 4'-phosphate</name>
        <dbReference type="ChEBI" id="CHEBI:47942"/>
    </cofactor>
</comment>
<dbReference type="InterPro" id="IPR001242">
    <property type="entry name" value="Condensation_dom"/>
</dbReference>
<dbReference type="CDD" id="cd19543">
    <property type="entry name" value="DCL_NRPS"/>
    <property type="match status" value="2"/>
</dbReference>
<dbReference type="SUPFAM" id="SSF53335">
    <property type="entry name" value="S-adenosyl-L-methionine-dependent methyltransferases"/>
    <property type="match status" value="2"/>
</dbReference>
<dbReference type="Gene3D" id="3.40.50.12780">
    <property type="entry name" value="N-terminal domain of ligase-like"/>
    <property type="match status" value="2"/>
</dbReference>
<gene>
    <name evidence="6" type="ORF">CryarDRAFT_2788</name>
</gene>
<dbReference type="PATRIC" id="fig|927661.3.peg.2750"/>
<dbReference type="PROSITE" id="PS00455">
    <property type="entry name" value="AMP_BINDING"/>
    <property type="match status" value="4"/>
</dbReference>
<evidence type="ECO:0000256" key="3">
    <source>
        <dbReference type="ARBA" id="ARBA00022553"/>
    </source>
</evidence>
<dbReference type="SUPFAM" id="SSF52777">
    <property type="entry name" value="CoA-dependent acyltransferases"/>
    <property type="match status" value="11"/>
</dbReference>
<keyword evidence="3" id="KW-0597">Phosphoprotein</keyword>
<dbReference type="Pfam" id="PF08242">
    <property type="entry name" value="Methyltransf_12"/>
    <property type="match status" value="2"/>
</dbReference>
<dbReference type="InterPro" id="IPR029063">
    <property type="entry name" value="SAM-dependent_MTases_sf"/>
</dbReference>
<dbReference type="GO" id="GO:0005737">
    <property type="term" value="C:cytoplasm"/>
    <property type="evidence" value="ECO:0007669"/>
    <property type="project" value="TreeGrafter"/>
</dbReference>
<feature type="domain" description="Carrier" evidence="5">
    <location>
        <begin position="2120"/>
        <end position="2194"/>
    </location>
</feature>
<keyword evidence="2" id="KW-0596">Phosphopantetheine</keyword>
<keyword evidence="4" id="KW-0677">Repeat</keyword>
<evidence type="ECO:0000256" key="4">
    <source>
        <dbReference type="ARBA" id="ARBA00022737"/>
    </source>
</evidence>
<dbReference type="Gene3D" id="3.30.559.10">
    <property type="entry name" value="Chloramphenicol acetyltransferase-like domain"/>
    <property type="match status" value="5"/>
</dbReference>
<feature type="domain" description="Carrier" evidence="5">
    <location>
        <begin position="4562"/>
        <end position="4636"/>
    </location>
</feature>
<dbReference type="InterPro" id="IPR009081">
    <property type="entry name" value="PP-bd_ACP"/>
</dbReference>
<dbReference type="Pfam" id="PF00668">
    <property type="entry name" value="Condensation"/>
    <property type="match status" value="5"/>
</dbReference>
<dbReference type="InterPro" id="IPR023213">
    <property type="entry name" value="CAT-like_dom_sf"/>
</dbReference>
<dbReference type="Pfam" id="PF00501">
    <property type="entry name" value="AMP-binding"/>
    <property type="match status" value="4"/>
</dbReference>
<dbReference type="SUPFAM" id="SSF47336">
    <property type="entry name" value="ACP-like"/>
    <property type="match status" value="5"/>
</dbReference>
<dbReference type="InterPro" id="IPR013217">
    <property type="entry name" value="Methyltransf_12"/>
</dbReference>
<feature type="domain" description="Carrier" evidence="5">
    <location>
        <begin position="5089"/>
        <end position="5162"/>
    </location>
</feature>
<keyword evidence="7" id="KW-1185">Reference proteome</keyword>
<dbReference type="Gene3D" id="1.10.1200.10">
    <property type="entry name" value="ACP-like"/>
    <property type="match status" value="5"/>
</dbReference>
<dbReference type="InterPro" id="IPR010071">
    <property type="entry name" value="AA_adenyl_dom"/>
</dbReference>
<dbReference type="NCBIfam" id="NF003417">
    <property type="entry name" value="PRK04813.1"/>
    <property type="match status" value="6"/>
</dbReference>
<dbReference type="Proteomes" id="UP000021053">
    <property type="component" value="Unassembled WGS sequence"/>
</dbReference>
<dbReference type="Pfam" id="PF00550">
    <property type="entry name" value="PP-binding"/>
    <property type="match status" value="5"/>
</dbReference>
<dbReference type="GO" id="GO:0043041">
    <property type="term" value="P:amino acid activation for nonribosomal peptide biosynthetic process"/>
    <property type="evidence" value="ECO:0007669"/>
    <property type="project" value="TreeGrafter"/>
</dbReference>
<dbReference type="SMART" id="SM00823">
    <property type="entry name" value="PKS_PP"/>
    <property type="match status" value="5"/>
</dbReference>
<dbReference type="InterPro" id="IPR025110">
    <property type="entry name" value="AMP-bd_C"/>
</dbReference>
<reference evidence="6 7" key="1">
    <citation type="submission" date="2013-07" db="EMBL/GenBank/DDBJ databases">
        <authorList>
            <consortium name="DOE Joint Genome Institute"/>
            <person name="Eisen J."/>
            <person name="Huntemann M."/>
            <person name="Han J."/>
            <person name="Chen A."/>
            <person name="Kyrpides N."/>
            <person name="Mavromatis K."/>
            <person name="Markowitz V."/>
            <person name="Palaniappan K."/>
            <person name="Ivanova N."/>
            <person name="Schaumberg A."/>
            <person name="Pati A."/>
            <person name="Liolios K."/>
            <person name="Nordberg H.P."/>
            <person name="Cantor M.N."/>
            <person name="Hua S.X."/>
            <person name="Woyke T."/>
        </authorList>
    </citation>
    <scope>NUCLEOTIDE SEQUENCE [LARGE SCALE GENOMIC DNA]</scope>
    <source>
        <strain evidence="6 7">DSM 44712</strain>
    </source>
</reference>
<dbReference type="Gene3D" id="2.30.38.10">
    <property type="entry name" value="Luciferase, Domain 3"/>
    <property type="match status" value="2"/>
</dbReference>
<dbReference type="InterPro" id="IPR020845">
    <property type="entry name" value="AMP-binding_CS"/>
</dbReference>
<dbReference type="GO" id="GO:0031177">
    <property type="term" value="F:phosphopantetheine binding"/>
    <property type="evidence" value="ECO:0007669"/>
    <property type="project" value="InterPro"/>
</dbReference>
<dbReference type="PANTHER" id="PTHR45527">
    <property type="entry name" value="NONRIBOSOMAL PEPTIDE SYNTHETASE"/>
    <property type="match status" value="1"/>
</dbReference>
<dbReference type="EMBL" id="JFBT01000001">
    <property type="protein sequence ID" value="EXG81669.1"/>
    <property type="molecule type" value="Genomic_DNA"/>
</dbReference>
<name>A0A010ZSJ8_9ACTN</name>
<dbReference type="InterPro" id="IPR020806">
    <property type="entry name" value="PKS_PP-bd"/>
</dbReference>
<dbReference type="FunFam" id="2.30.38.10:FF:000001">
    <property type="entry name" value="Non-ribosomal peptide synthetase PvdI"/>
    <property type="match status" value="3"/>
</dbReference>
<dbReference type="FunFam" id="3.40.50.980:FF:000001">
    <property type="entry name" value="Non-ribosomal peptide synthetase"/>
    <property type="match status" value="1"/>
</dbReference>
<dbReference type="InterPro" id="IPR036736">
    <property type="entry name" value="ACP-like_sf"/>
</dbReference>
<evidence type="ECO:0000313" key="6">
    <source>
        <dbReference type="EMBL" id="EXG81669.1"/>
    </source>
</evidence>
<feature type="domain" description="Carrier" evidence="5">
    <location>
        <begin position="3538"/>
        <end position="3613"/>
    </location>
</feature>
<dbReference type="GO" id="GO:0003824">
    <property type="term" value="F:catalytic activity"/>
    <property type="evidence" value="ECO:0007669"/>
    <property type="project" value="InterPro"/>
</dbReference>
<comment type="caution">
    <text evidence="6">The sequence shown here is derived from an EMBL/GenBank/DDBJ whole genome shotgun (WGS) entry which is preliminary data.</text>
</comment>
<dbReference type="HOGENOM" id="CLU_223141_0_0_11"/>
<feature type="domain" description="Carrier" evidence="5">
    <location>
        <begin position="1093"/>
        <end position="1167"/>
    </location>
</feature>
<dbReference type="RefSeq" id="WP_051570144.1">
    <property type="nucleotide sequence ID" value="NZ_KK073874.1"/>
</dbReference>
<dbReference type="Pfam" id="PF13193">
    <property type="entry name" value="AMP-binding_C"/>
    <property type="match status" value="2"/>
</dbReference>
<dbReference type="CDD" id="cd02440">
    <property type="entry name" value="AdoMet_MTases"/>
    <property type="match status" value="2"/>
</dbReference>
<dbReference type="PROSITE" id="PS50075">
    <property type="entry name" value="CARRIER"/>
    <property type="match status" value="5"/>
</dbReference>
<dbReference type="PROSITE" id="PS00012">
    <property type="entry name" value="PHOSPHOPANTETHEINE"/>
    <property type="match status" value="3"/>
</dbReference>
<accession>A0A010ZSJ8</accession>
<dbReference type="CDD" id="cd19540">
    <property type="entry name" value="LCL_NRPS-like"/>
    <property type="match status" value="1"/>
</dbReference>